<name>W9VRZ5_9EURO</name>
<organism evidence="4 5">
    <name type="scientific">Cladophialophora yegresii CBS 114405</name>
    <dbReference type="NCBI Taxonomy" id="1182544"/>
    <lineage>
        <taxon>Eukaryota</taxon>
        <taxon>Fungi</taxon>
        <taxon>Dikarya</taxon>
        <taxon>Ascomycota</taxon>
        <taxon>Pezizomycotina</taxon>
        <taxon>Eurotiomycetes</taxon>
        <taxon>Chaetothyriomycetidae</taxon>
        <taxon>Chaetothyriales</taxon>
        <taxon>Herpotrichiellaceae</taxon>
        <taxon>Cladophialophora</taxon>
    </lineage>
</organism>
<dbReference type="STRING" id="1182544.W9VRZ5"/>
<dbReference type="EMBL" id="AMGW01000006">
    <property type="protein sequence ID" value="EXJ55800.1"/>
    <property type="molecule type" value="Genomic_DNA"/>
</dbReference>
<evidence type="ECO:0000313" key="4">
    <source>
        <dbReference type="EMBL" id="EXJ55800.1"/>
    </source>
</evidence>
<evidence type="ECO:0000313" key="5">
    <source>
        <dbReference type="Proteomes" id="UP000019473"/>
    </source>
</evidence>
<protein>
    <recommendedName>
        <fullName evidence="3">HNH nuclease domain-containing protein</fullName>
    </recommendedName>
</protein>
<dbReference type="RefSeq" id="XP_007760910.1">
    <property type="nucleotide sequence ID" value="XM_007762720.1"/>
</dbReference>
<dbReference type="VEuPathDB" id="FungiDB:A1O7_08730"/>
<feature type="coiled-coil region" evidence="1">
    <location>
        <begin position="458"/>
        <end position="496"/>
    </location>
</feature>
<proteinExistence type="predicted"/>
<evidence type="ECO:0000256" key="1">
    <source>
        <dbReference type="SAM" id="Coils"/>
    </source>
</evidence>
<dbReference type="GeneID" id="19183295"/>
<keyword evidence="5" id="KW-1185">Reference proteome</keyword>
<evidence type="ECO:0000259" key="3">
    <source>
        <dbReference type="Pfam" id="PF13391"/>
    </source>
</evidence>
<dbReference type="Proteomes" id="UP000019473">
    <property type="component" value="Unassembled WGS sequence"/>
</dbReference>
<dbReference type="AlphaFoldDB" id="W9VRZ5"/>
<feature type="compositionally biased region" description="Basic and acidic residues" evidence="2">
    <location>
        <begin position="379"/>
        <end position="407"/>
    </location>
</feature>
<reference evidence="4 5" key="1">
    <citation type="submission" date="2013-03" db="EMBL/GenBank/DDBJ databases">
        <title>The Genome Sequence of Cladophialophora yegresii CBS 114405.</title>
        <authorList>
            <consortium name="The Broad Institute Genomics Platform"/>
            <person name="Cuomo C."/>
            <person name="de Hoog S."/>
            <person name="Gorbushina A."/>
            <person name="Walker B."/>
            <person name="Young S.K."/>
            <person name="Zeng Q."/>
            <person name="Gargeya S."/>
            <person name="Fitzgerald M."/>
            <person name="Haas B."/>
            <person name="Abouelleil A."/>
            <person name="Allen A.W."/>
            <person name="Alvarado L."/>
            <person name="Arachchi H.M."/>
            <person name="Berlin A.M."/>
            <person name="Chapman S.B."/>
            <person name="Gainer-Dewar J."/>
            <person name="Goldberg J."/>
            <person name="Griggs A."/>
            <person name="Gujja S."/>
            <person name="Hansen M."/>
            <person name="Howarth C."/>
            <person name="Imamovic A."/>
            <person name="Ireland A."/>
            <person name="Larimer J."/>
            <person name="McCowan C."/>
            <person name="Murphy C."/>
            <person name="Pearson M."/>
            <person name="Poon T.W."/>
            <person name="Priest M."/>
            <person name="Roberts A."/>
            <person name="Saif S."/>
            <person name="Shea T."/>
            <person name="Sisk P."/>
            <person name="Sykes S."/>
            <person name="Wortman J."/>
            <person name="Nusbaum C."/>
            <person name="Birren B."/>
        </authorList>
    </citation>
    <scope>NUCLEOTIDE SEQUENCE [LARGE SCALE GENOMIC DNA]</scope>
    <source>
        <strain evidence="4 5">CBS 114405</strain>
    </source>
</reference>
<dbReference type="InterPro" id="IPR003615">
    <property type="entry name" value="HNH_nuc"/>
</dbReference>
<dbReference type="HOGENOM" id="CLU_609717_0_0_1"/>
<sequence>MSTTVYDISISERACALNRGLDGTRERSAAVARRLKQESDEMKLEEDGRVRLRQEIRDHCRAKLKWCKTMRRALLLDLEVLEASEQGISSEELRENSRHLHEFEKEMWVLQLDLPRVAEIALRQCLEREARMSEALTMAMATCVSDMPLSGMDKDVWTKSRKIDQAYFVQSLIRRYEAGDDLRWCPIISPSRNGLKFKTSDTKAAHIVPCCLRDVQVAHLFGLPVEDGYAKLWDPANGIILHEDVEQALDAAAIQIVPGLTEENVQCLKVVALDPDHTIRGYSTKAFDGTVLEYRPGVDARPGVEYLYVAALLAAFRRKRWDCVGWRDDYMKLFHEVPWPEDIPVDLAKSTLRVLARSCGDLRRFDKFYRSSPSPDDDGPNHDSDTGHESDHDSDHDSDAGGTRCDESNGMVDLVNAVMSEGMKPSHARRRDIQENPDKFWDDELADDDEKDQLILDKGVLELDKQELINENKELARKHQAEVEELQEMIADLERTSAARMAPLERTSAARIAELERTSAARIAELECTSAARVADVEKTSATVIEGLRRELEKRR</sequence>
<comment type="caution">
    <text evidence="4">The sequence shown here is derived from an EMBL/GenBank/DDBJ whole genome shotgun (WGS) entry which is preliminary data.</text>
</comment>
<accession>W9VRZ5</accession>
<feature type="region of interest" description="Disordered" evidence="2">
    <location>
        <begin position="368"/>
        <end position="408"/>
    </location>
</feature>
<feature type="domain" description="HNH nuclease" evidence="3">
    <location>
        <begin position="201"/>
        <end position="256"/>
    </location>
</feature>
<evidence type="ECO:0000256" key="2">
    <source>
        <dbReference type="SAM" id="MobiDB-lite"/>
    </source>
</evidence>
<dbReference type="eggNOG" id="ENOG502SV15">
    <property type="taxonomic scope" value="Eukaryota"/>
</dbReference>
<gene>
    <name evidence="4" type="ORF">A1O7_08730</name>
</gene>
<dbReference type="Pfam" id="PF13391">
    <property type="entry name" value="HNH_2"/>
    <property type="match status" value="1"/>
</dbReference>
<keyword evidence="1" id="KW-0175">Coiled coil</keyword>
<dbReference type="OrthoDB" id="4120917at2759"/>